<dbReference type="Ensembl" id="ENSMZET00005024934.1">
    <property type="protein sequence ID" value="ENSMZEP00005024143.1"/>
    <property type="gene ID" value="ENSMZEG00005018061.1"/>
</dbReference>
<dbReference type="CTD" id="348654"/>
<dbReference type="GO" id="GO:0005634">
    <property type="term" value="C:nucleus"/>
    <property type="evidence" value="ECO:0007669"/>
    <property type="project" value="UniProtKB-SubCell"/>
</dbReference>
<dbReference type="PANTHER" id="PTHR11081:SF70">
    <property type="entry name" value="FLAP ENDONUCLEASE GEN HOMOLOG 1"/>
    <property type="match status" value="1"/>
</dbReference>
<reference evidence="18" key="3">
    <citation type="submission" date="2025-09" db="UniProtKB">
        <authorList>
            <consortium name="Ensembl"/>
        </authorList>
    </citation>
    <scope>IDENTIFICATION</scope>
</reference>
<dbReference type="GeneID" id="101485245"/>
<evidence type="ECO:0000259" key="16">
    <source>
        <dbReference type="SMART" id="SM00484"/>
    </source>
</evidence>
<dbReference type="GO" id="GO:0006281">
    <property type="term" value="P:DNA repair"/>
    <property type="evidence" value="ECO:0007669"/>
    <property type="project" value="UniProtKB-KW"/>
</dbReference>
<evidence type="ECO:0000313" key="18">
    <source>
        <dbReference type="Ensembl" id="ENSMZEP00005024143.1"/>
    </source>
</evidence>
<keyword evidence="3" id="KW-0597">Phosphoprotein</keyword>
<feature type="region of interest" description="Disordered" evidence="15">
    <location>
        <begin position="468"/>
        <end position="488"/>
    </location>
</feature>
<evidence type="ECO:0000256" key="8">
    <source>
        <dbReference type="ARBA" id="ARBA00022801"/>
    </source>
</evidence>
<name>A0A3P9CP57_9CICH</name>
<evidence type="ECO:0000256" key="11">
    <source>
        <dbReference type="ARBA" id="ARBA00023242"/>
    </source>
</evidence>
<keyword evidence="4" id="KW-0540">Nuclease</keyword>
<feature type="compositionally biased region" description="Basic residues" evidence="15">
    <location>
        <begin position="778"/>
        <end position="791"/>
    </location>
</feature>
<dbReference type="InterPro" id="IPR041012">
    <property type="entry name" value="GEN_chromo"/>
</dbReference>
<dbReference type="CDD" id="cd09869">
    <property type="entry name" value="PIN_GEN1"/>
    <property type="match status" value="1"/>
</dbReference>
<dbReference type="InterPro" id="IPR029060">
    <property type="entry name" value="PIN-like_dom_sf"/>
</dbReference>
<dbReference type="InterPro" id="IPR006084">
    <property type="entry name" value="XPG/Rad2"/>
</dbReference>
<dbReference type="PANTHER" id="PTHR11081">
    <property type="entry name" value="FLAP ENDONUCLEASE FAMILY MEMBER"/>
    <property type="match status" value="1"/>
</dbReference>
<evidence type="ECO:0000256" key="6">
    <source>
        <dbReference type="ARBA" id="ARBA00022759"/>
    </source>
</evidence>
<proteinExistence type="inferred from homology"/>
<keyword evidence="6" id="KW-0255">Endonuclease</keyword>
<feature type="region of interest" description="Disordered" evidence="15">
    <location>
        <begin position="528"/>
        <end position="564"/>
    </location>
</feature>
<keyword evidence="19" id="KW-1185">Reference proteome</keyword>
<evidence type="ECO:0000256" key="12">
    <source>
        <dbReference type="ARBA" id="ARBA00038112"/>
    </source>
</evidence>
<evidence type="ECO:0000256" key="7">
    <source>
        <dbReference type="ARBA" id="ARBA00022763"/>
    </source>
</evidence>
<dbReference type="AlphaFoldDB" id="A0A3P9CP57"/>
<comment type="cofactor">
    <cofactor evidence="1">
        <name>Mg(2+)</name>
        <dbReference type="ChEBI" id="CHEBI:18420"/>
    </cofactor>
</comment>
<feature type="compositionally biased region" description="Basic and acidic residues" evidence="15">
    <location>
        <begin position="534"/>
        <end position="545"/>
    </location>
</feature>
<evidence type="ECO:0000256" key="3">
    <source>
        <dbReference type="ARBA" id="ARBA00022553"/>
    </source>
</evidence>
<evidence type="ECO:0000313" key="19">
    <source>
        <dbReference type="Proteomes" id="UP000265160"/>
    </source>
</evidence>
<evidence type="ECO:0000256" key="9">
    <source>
        <dbReference type="ARBA" id="ARBA00022842"/>
    </source>
</evidence>
<reference evidence="18 19" key="1">
    <citation type="journal article" date="2014" name="Nature">
        <title>The genomic substrate for adaptive radiation in African cichlid fish.</title>
        <authorList>
            <person name="Brawand D."/>
            <person name="Wagner C.E."/>
            <person name="Li Y.I."/>
            <person name="Malinsky M."/>
            <person name="Keller I."/>
            <person name="Fan S."/>
            <person name="Simakov O."/>
            <person name="Ng A.Y."/>
            <person name="Lim Z.W."/>
            <person name="Bezault E."/>
            <person name="Turner-Maier J."/>
            <person name="Johnson J."/>
            <person name="Alcazar R."/>
            <person name="Noh H.J."/>
            <person name="Russell P."/>
            <person name="Aken B."/>
            <person name="Alfoldi J."/>
            <person name="Amemiya C."/>
            <person name="Azzouzi N."/>
            <person name="Baroiller J.F."/>
            <person name="Barloy-Hubler F."/>
            <person name="Berlin A."/>
            <person name="Bloomquist R."/>
            <person name="Carleton K.L."/>
            <person name="Conte M.A."/>
            <person name="D'Cotta H."/>
            <person name="Eshel O."/>
            <person name="Gaffney L."/>
            <person name="Galibert F."/>
            <person name="Gante H.F."/>
            <person name="Gnerre S."/>
            <person name="Greuter L."/>
            <person name="Guyon R."/>
            <person name="Haddad N.S."/>
            <person name="Haerty W."/>
            <person name="Harris R.M."/>
            <person name="Hofmann H.A."/>
            <person name="Hourlier T."/>
            <person name="Hulata G."/>
            <person name="Jaffe D.B."/>
            <person name="Lara M."/>
            <person name="Lee A.P."/>
            <person name="MacCallum I."/>
            <person name="Mwaiko S."/>
            <person name="Nikaido M."/>
            <person name="Nishihara H."/>
            <person name="Ozouf-Costaz C."/>
            <person name="Penman D.J."/>
            <person name="Przybylski D."/>
            <person name="Rakotomanga M."/>
            <person name="Renn S.C.P."/>
            <person name="Ribeiro F.J."/>
            <person name="Ron M."/>
            <person name="Salzburger W."/>
            <person name="Sanchez-Pulido L."/>
            <person name="Santos M.E."/>
            <person name="Searle S."/>
            <person name="Sharpe T."/>
            <person name="Swofford R."/>
            <person name="Tan F.J."/>
            <person name="Williams L."/>
            <person name="Young S."/>
            <person name="Yin S."/>
            <person name="Okada N."/>
            <person name="Kocher T.D."/>
            <person name="Miska E.A."/>
            <person name="Lander E.S."/>
            <person name="Venkatesh B."/>
            <person name="Fernald R.D."/>
            <person name="Meyer A."/>
            <person name="Ponting C.P."/>
            <person name="Streelman J.T."/>
            <person name="Lindblad-Toh K."/>
            <person name="Seehausen O."/>
            <person name="Di Palma F."/>
        </authorList>
    </citation>
    <scope>NUCLEOTIDE SEQUENCE</scope>
</reference>
<keyword evidence="10" id="KW-0234">DNA repair</keyword>
<feature type="compositionally biased region" description="Basic and acidic residues" evidence="15">
    <location>
        <begin position="680"/>
        <end position="694"/>
    </location>
</feature>
<sequence length="893" mass="99927">MGVQDLWSIVEPVRESVPLYSLSGKTLAVDLSLWVCEAQHVQAMMGRVTKPHLRNLFFRVSSLTLMGVKLEFVMEGEAPKIKAETMNKRTETRYGGFKKSTAPKFATGTSRGRFKAVLRECAEMLDYLGVPWVTAAGEAEAMCAYLDSQGLVDGCITNDGDAFLYGARTVYRNFNMNSKDPQVDCYQTSRVQTDLNLSRENLVGLAILLGCDYIPKGIPGVGKEQALRLIQTLKGQTLLQRFIQWNEETTEVFEGGVKKVPHCNLCRHPGSAKTHESRGCVLCGSNRFCQPQDFDYQCPCDWHRYEQTRQALSFEANIRRKTLASQHFPFTEIIREFLVSKDKPVSHFKRRKPNMLLIQKFAYDKMEWPKHYTSEKVLVLMTYAELMNRKYGTDMSCQVEPIRIFKPRVRNGVACFEVIWRTPEHFVFPEDRPAEEQREVRTVEEESLFRVAYPELVETYLRHKALAEENKTKKKKPKSKKEKPSDGLSDLLAQMTLQSSSSSNSMTQQPKLLPTLASTDEPEVVILDTPVNHKQNERGKDDRSSLSDCPNTPLSRADSEPVASPSVSAVIEALHLSDIDWDALSFTSSPSQQAATSHSTGPELNKTTDSETESQKTEQKISPDVKPVDSRSAPELCYSECPLRERVLMKNTAKIVNQVCNDAVKSKPSGHISSGVSKESAVKKNEARAEKTQIEKPGAPAQSKAKDTFNNSKKPPHKYKFVRTAIQSLVVPPQRCHSNPGTSDKKDESMPQTTKKSVCMSVRSSSEDSDVENQKCGPQRRTKTKPKHKLKGSFVSDFPLKPVASHAATQATAKPARSLHLARQKPQSKHFENNSTPVSTENNCQDVPAADVGANMFLPTPASPITVSESDDSVICSESPLPLAERLRLKFQK</sequence>
<dbReference type="Proteomes" id="UP000265160">
    <property type="component" value="LG15"/>
</dbReference>
<feature type="domain" description="XPG N-terminal" evidence="17">
    <location>
        <begin position="1"/>
        <end position="96"/>
    </location>
</feature>
<dbReference type="FunFam" id="3.40.50.1010:FF:000024">
    <property type="entry name" value="flap endonuclease GEN homolog 1"/>
    <property type="match status" value="1"/>
</dbReference>
<dbReference type="InterPro" id="IPR036279">
    <property type="entry name" value="5-3_exonuclease_C_sf"/>
</dbReference>
<organism evidence="18 19">
    <name type="scientific">Maylandia zebra</name>
    <name type="common">zebra mbuna</name>
    <dbReference type="NCBI Taxonomy" id="106582"/>
    <lineage>
        <taxon>Eukaryota</taxon>
        <taxon>Metazoa</taxon>
        <taxon>Chordata</taxon>
        <taxon>Craniata</taxon>
        <taxon>Vertebrata</taxon>
        <taxon>Euteleostomi</taxon>
        <taxon>Actinopterygii</taxon>
        <taxon>Neopterygii</taxon>
        <taxon>Teleostei</taxon>
        <taxon>Neoteleostei</taxon>
        <taxon>Acanthomorphata</taxon>
        <taxon>Ovalentaria</taxon>
        <taxon>Cichlomorphae</taxon>
        <taxon>Cichliformes</taxon>
        <taxon>Cichlidae</taxon>
        <taxon>African cichlids</taxon>
        <taxon>Pseudocrenilabrinae</taxon>
        <taxon>Haplochromini</taxon>
        <taxon>Maylandia</taxon>
        <taxon>Maylandia zebra complex</taxon>
    </lineage>
</organism>
<feature type="region of interest" description="Disordered" evidence="15">
    <location>
        <begin position="664"/>
        <end position="846"/>
    </location>
</feature>
<accession>A0A3P9CP57</accession>
<evidence type="ECO:0000259" key="17">
    <source>
        <dbReference type="SMART" id="SM00485"/>
    </source>
</evidence>
<dbReference type="GO" id="GO:0046872">
    <property type="term" value="F:metal ion binding"/>
    <property type="evidence" value="ECO:0007669"/>
    <property type="project" value="UniProtKB-KW"/>
</dbReference>
<evidence type="ECO:0000256" key="13">
    <source>
        <dbReference type="ARBA" id="ARBA00063132"/>
    </source>
</evidence>
<feature type="compositionally biased region" description="Polar residues" evidence="15">
    <location>
        <begin position="833"/>
        <end position="845"/>
    </location>
</feature>
<keyword evidence="9" id="KW-0460">Magnesium</keyword>
<dbReference type="SUPFAM" id="SSF88723">
    <property type="entry name" value="PIN domain-like"/>
    <property type="match status" value="1"/>
</dbReference>
<dbReference type="SMART" id="SM00485">
    <property type="entry name" value="XPGN"/>
    <property type="match status" value="1"/>
</dbReference>
<comment type="similarity">
    <text evidence="12">Belongs to the XPG/RAD2 endonuclease family. GEN subfamily.</text>
</comment>
<dbReference type="OrthoDB" id="2959108at2759"/>
<dbReference type="Gene3D" id="3.40.50.1010">
    <property type="entry name" value="5'-nuclease"/>
    <property type="match status" value="1"/>
</dbReference>
<feature type="compositionally biased region" description="Polar residues" evidence="15">
    <location>
        <begin position="590"/>
        <end position="605"/>
    </location>
</feature>
<dbReference type="Gene3D" id="1.10.150.20">
    <property type="entry name" value="5' to 3' exonuclease, C-terminal subdomain"/>
    <property type="match status" value="1"/>
</dbReference>
<dbReference type="SMART" id="SM00484">
    <property type="entry name" value="XPGI"/>
    <property type="match status" value="1"/>
</dbReference>
<evidence type="ECO:0000256" key="15">
    <source>
        <dbReference type="SAM" id="MobiDB-lite"/>
    </source>
</evidence>
<dbReference type="STRING" id="106582.ENSMZEP00005024143"/>
<dbReference type="InterPro" id="IPR006085">
    <property type="entry name" value="XPG_DNA_repair_N"/>
</dbReference>
<comment type="subunit">
    <text evidence="13">Largely monomeric, dimerizes on the Holliday junction and the first nick occurs upon dimerization at the junction.</text>
</comment>
<feature type="domain" description="XPG-I" evidence="16">
    <location>
        <begin position="126"/>
        <end position="197"/>
    </location>
</feature>
<dbReference type="FunFam" id="1.10.150.20:FF:000030">
    <property type="entry name" value="Flap endonuclease GEN-like 1"/>
    <property type="match status" value="1"/>
</dbReference>
<dbReference type="Pfam" id="PF00867">
    <property type="entry name" value="XPG_I"/>
    <property type="match status" value="1"/>
</dbReference>
<dbReference type="PRINTS" id="PR00853">
    <property type="entry name" value="XPGRADSUPER"/>
</dbReference>
<dbReference type="GO" id="GO:0008821">
    <property type="term" value="F:crossover junction DNA endonuclease activity"/>
    <property type="evidence" value="ECO:0007669"/>
    <property type="project" value="UniProtKB-ARBA"/>
</dbReference>
<evidence type="ECO:0000256" key="14">
    <source>
        <dbReference type="ARBA" id="ARBA00070188"/>
    </source>
</evidence>
<evidence type="ECO:0000256" key="5">
    <source>
        <dbReference type="ARBA" id="ARBA00022723"/>
    </source>
</evidence>
<dbReference type="RefSeq" id="XP_012779422.1">
    <property type="nucleotide sequence ID" value="XM_012923968.2"/>
</dbReference>
<dbReference type="InterPro" id="IPR008918">
    <property type="entry name" value="HhH2"/>
</dbReference>
<feature type="compositionally biased region" description="Basic residues" evidence="15">
    <location>
        <begin position="472"/>
        <end position="481"/>
    </location>
</feature>
<evidence type="ECO:0000256" key="1">
    <source>
        <dbReference type="ARBA" id="ARBA00001946"/>
    </source>
</evidence>
<dbReference type="InterPro" id="IPR006086">
    <property type="entry name" value="XPG-I_dom"/>
</dbReference>
<dbReference type="SUPFAM" id="SSF47807">
    <property type="entry name" value="5' to 3' exonuclease, C-terminal subdomain"/>
    <property type="match status" value="1"/>
</dbReference>
<comment type="subcellular location">
    <subcellularLocation>
        <location evidence="2">Nucleus</location>
    </subcellularLocation>
</comment>
<dbReference type="GO" id="GO:0000400">
    <property type="term" value="F:four-way junction DNA binding"/>
    <property type="evidence" value="ECO:0007669"/>
    <property type="project" value="TreeGrafter"/>
</dbReference>
<keyword evidence="7" id="KW-0227">DNA damage</keyword>
<evidence type="ECO:0000256" key="2">
    <source>
        <dbReference type="ARBA" id="ARBA00004123"/>
    </source>
</evidence>
<keyword evidence="11" id="KW-0539">Nucleus</keyword>
<keyword evidence="5" id="KW-0479">Metal-binding</keyword>
<dbReference type="SMART" id="SM00279">
    <property type="entry name" value="HhH2"/>
    <property type="match status" value="1"/>
</dbReference>
<dbReference type="RefSeq" id="XP_004568869.1">
    <property type="nucleotide sequence ID" value="XM_004568812.3"/>
</dbReference>
<reference evidence="18" key="2">
    <citation type="submission" date="2025-08" db="UniProtKB">
        <authorList>
            <consortium name="Ensembl"/>
        </authorList>
    </citation>
    <scope>IDENTIFICATION</scope>
</reference>
<dbReference type="Pfam" id="PF18704">
    <property type="entry name" value="Chromo_2"/>
    <property type="match status" value="1"/>
</dbReference>
<feature type="region of interest" description="Disordered" evidence="15">
    <location>
        <begin position="590"/>
        <end position="633"/>
    </location>
</feature>
<evidence type="ECO:0000256" key="4">
    <source>
        <dbReference type="ARBA" id="ARBA00022722"/>
    </source>
</evidence>
<dbReference type="GeneTree" id="ENSGT00940000159266"/>
<dbReference type="Pfam" id="PF00752">
    <property type="entry name" value="XPG_N"/>
    <property type="match status" value="1"/>
</dbReference>
<feature type="compositionally biased region" description="Basic and acidic residues" evidence="15">
    <location>
        <begin position="606"/>
        <end position="629"/>
    </location>
</feature>
<evidence type="ECO:0000256" key="10">
    <source>
        <dbReference type="ARBA" id="ARBA00023204"/>
    </source>
</evidence>
<dbReference type="GO" id="GO:0017108">
    <property type="term" value="F:5'-flap endonuclease activity"/>
    <property type="evidence" value="ECO:0007669"/>
    <property type="project" value="UniProtKB-ARBA"/>
</dbReference>
<dbReference type="KEGG" id="mze:101485245"/>
<keyword evidence="8" id="KW-0378">Hydrolase</keyword>
<protein>
    <recommendedName>
        <fullName evidence="14">Flap endonuclease GEN homolog 1</fullName>
    </recommendedName>
</protein>